<dbReference type="InterPro" id="IPR011013">
    <property type="entry name" value="Gal_mutarotase_sf_dom"/>
</dbReference>
<dbReference type="GO" id="GO:0005737">
    <property type="term" value="C:cytoplasm"/>
    <property type="evidence" value="ECO:0007669"/>
    <property type="project" value="TreeGrafter"/>
</dbReference>
<reference evidence="14" key="1">
    <citation type="submission" date="2017-06" db="EMBL/GenBank/DDBJ databases">
        <authorList>
            <person name="Varghese N."/>
            <person name="Submissions S."/>
        </authorList>
    </citation>
    <scope>NUCLEOTIDE SEQUENCE [LARGE SCALE GENOMIC DNA]</scope>
    <source>
        <strain evidence="14">DSM 44485</strain>
    </source>
</reference>
<dbReference type="CDD" id="cd09019">
    <property type="entry name" value="galactose_mutarotase_like"/>
    <property type="match status" value="1"/>
</dbReference>
<accession>A0A239FBB0</accession>
<dbReference type="OrthoDB" id="9779408at2"/>
<evidence type="ECO:0000256" key="7">
    <source>
        <dbReference type="ARBA" id="ARBA00023277"/>
    </source>
</evidence>
<evidence type="ECO:0000256" key="8">
    <source>
        <dbReference type="PIRNR" id="PIRNR005096"/>
    </source>
</evidence>
<dbReference type="GO" id="GO:0030246">
    <property type="term" value="F:carbohydrate binding"/>
    <property type="evidence" value="ECO:0007669"/>
    <property type="project" value="InterPro"/>
</dbReference>
<dbReference type="InterPro" id="IPR015443">
    <property type="entry name" value="Aldose_1-epimerase"/>
</dbReference>
<feature type="active site" description="Proton donor" evidence="9">
    <location>
        <position position="216"/>
    </location>
</feature>
<organism evidence="13 14">
    <name type="scientific">Actinomadura mexicana</name>
    <dbReference type="NCBI Taxonomy" id="134959"/>
    <lineage>
        <taxon>Bacteria</taxon>
        <taxon>Bacillati</taxon>
        <taxon>Actinomycetota</taxon>
        <taxon>Actinomycetes</taxon>
        <taxon>Streptosporangiales</taxon>
        <taxon>Thermomonosporaceae</taxon>
        <taxon>Actinomadura</taxon>
    </lineage>
</organism>
<dbReference type="Pfam" id="PF01263">
    <property type="entry name" value="Aldose_epim"/>
    <property type="match status" value="1"/>
</dbReference>
<proteinExistence type="inferred from homology"/>
<dbReference type="RefSeq" id="WP_089316132.1">
    <property type="nucleotide sequence ID" value="NZ_FZNP01000020.1"/>
</dbReference>
<feature type="chain" id="PRO_5038425863" description="Aldose 1-epimerase" evidence="12">
    <location>
        <begin position="20"/>
        <end position="386"/>
    </location>
</feature>
<evidence type="ECO:0000256" key="9">
    <source>
        <dbReference type="PIRSR" id="PIRSR005096-1"/>
    </source>
</evidence>
<dbReference type="GO" id="GO:0033499">
    <property type="term" value="P:galactose catabolic process via UDP-galactose, Leloir pathway"/>
    <property type="evidence" value="ECO:0007669"/>
    <property type="project" value="TreeGrafter"/>
</dbReference>
<dbReference type="NCBIfam" id="NF008277">
    <property type="entry name" value="PRK11055.1"/>
    <property type="match status" value="1"/>
</dbReference>
<dbReference type="PIRSF" id="PIRSF005096">
    <property type="entry name" value="GALM"/>
    <property type="match status" value="1"/>
</dbReference>
<comment type="similarity">
    <text evidence="3 8">Belongs to the aldose epimerase family.</text>
</comment>
<protein>
    <recommendedName>
        <fullName evidence="5 8">Aldose 1-epimerase</fullName>
        <ecNumber evidence="4 8">5.1.3.3</ecNumber>
    </recommendedName>
</protein>
<dbReference type="InterPro" id="IPR018052">
    <property type="entry name" value="Ald1_epimerase_CS"/>
</dbReference>
<feature type="binding site" evidence="11">
    <location>
        <begin position="116"/>
        <end position="117"/>
    </location>
    <ligand>
        <name>beta-D-galactose</name>
        <dbReference type="ChEBI" id="CHEBI:27667"/>
    </ligand>
</feature>
<dbReference type="InterPro" id="IPR014718">
    <property type="entry name" value="GH-type_carb-bd"/>
</dbReference>
<dbReference type="UniPathway" id="UPA00242"/>
<feature type="active site" description="Proton acceptor" evidence="9">
    <location>
        <position position="352"/>
    </location>
</feature>
<evidence type="ECO:0000256" key="4">
    <source>
        <dbReference type="ARBA" id="ARBA00013185"/>
    </source>
</evidence>
<keyword evidence="6 8" id="KW-0413">Isomerase</keyword>
<dbReference type="GO" id="GO:0006006">
    <property type="term" value="P:glucose metabolic process"/>
    <property type="evidence" value="ECO:0007669"/>
    <property type="project" value="TreeGrafter"/>
</dbReference>
<dbReference type="EMBL" id="FZNP01000020">
    <property type="protein sequence ID" value="SNS53593.1"/>
    <property type="molecule type" value="Genomic_DNA"/>
</dbReference>
<keyword evidence="12" id="KW-0732">Signal</keyword>
<feature type="signal peptide" evidence="12">
    <location>
        <begin position="1"/>
        <end position="19"/>
    </location>
</feature>
<evidence type="ECO:0000256" key="2">
    <source>
        <dbReference type="ARBA" id="ARBA00005028"/>
    </source>
</evidence>
<dbReference type="PANTHER" id="PTHR10091:SF0">
    <property type="entry name" value="GALACTOSE MUTAROTASE"/>
    <property type="match status" value="1"/>
</dbReference>
<feature type="binding site" evidence="11">
    <location>
        <begin position="216"/>
        <end position="218"/>
    </location>
    <ligand>
        <name>beta-D-galactose</name>
        <dbReference type="ChEBI" id="CHEBI:27667"/>
    </ligand>
</feature>
<evidence type="ECO:0000256" key="12">
    <source>
        <dbReference type="SAM" id="SignalP"/>
    </source>
</evidence>
<evidence type="ECO:0000313" key="14">
    <source>
        <dbReference type="Proteomes" id="UP000198420"/>
    </source>
</evidence>
<evidence type="ECO:0000313" key="13">
    <source>
        <dbReference type="EMBL" id="SNS53593.1"/>
    </source>
</evidence>
<evidence type="ECO:0000256" key="5">
    <source>
        <dbReference type="ARBA" id="ARBA00014165"/>
    </source>
</evidence>
<keyword evidence="7 8" id="KW-0119">Carbohydrate metabolism</keyword>
<sequence>MTRSRFAVRLVALAVLAGAAIGGFAPSSTASGRHLKPGIGKDLFGTMPDGTKVWRYTLTNGSMRIRVITYGGIVQTIETPDRHGRLANVTLGFPTLSDYLTKNSTYFGALIGRYGNRIAKGRFTLDGRAYQLTTNNNGNTLHGGTTGFDQRVWSAAPVTTGGSVALRLSHTSPDGDQGFPGTLKTDVTISVTRHNAIRFDYHAATDKPTVVNLTNHSYFNLSGEGSGTVYDHRLQINGSRYTPVSSSELIPTGRIAPVHGTPLDFTGPTAIGARIRTGFDQLLYGQGYDHNFVLDGSGWKVAARVQDPGSGRTLAISTDQPGLQFYSGNFLDGTLVGTGGRVYRQGDGFALETQHFPDSPNQPAFPSTELDPGQAYHSTTVYQFGA</sequence>
<dbReference type="Gene3D" id="2.70.98.10">
    <property type="match status" value="1"/>
</dbReference>
<evidence type="ECO:0000256" key="6">
    <source>
        <dbReference type="ARBA" id="ARBA00023235"/>
    </source>
</evidence>
<name>A0A239FBB0_9ACTN</name>
<feature type="binding site" evidence="10">
    <location>
        <position position="289"/>
    </location>
    <ligand>
        <name>beta-D-galactose</name>
        <dbReference type="ChEBI" id="CHEBI:27667"/>
    </ligand>
</feature>
<comment type="pathway">
    <text evidence="2 8">Carbohydrate metabolism; hexose metabolism.</text>
</comment>
<dbReference type="AlphaFoldDB" id="A0A239FBB0"/>
<comment type="catalytic activity">
    <reaction evidence="1 8">
        <text>alpha-D-glucose = beta-D-glucose</text>
        <dbReference type="Rhea" id="RHEA:10264"/>
        <dbReference type="ChEBI" id="CHEBI:15903"/>
        <dbReference type="ChEBI" id="CHEBI:17925"/>
        <dbReference type="EC" id="5.1.3.3"/>
    </reaction>
</comment>
<dbReference type="PROSITE" id="PS00545">
    <property type="entry name" value="ALDOSE_1_EPIMERASE"/>
    <property type="match status" value="1"/>
</dbReference>
<evidence type="ECO:0000256" key="10">
    <source>
        <dbReference type="PIRSR" id="PIRSR005096-2"/>
    </source>
</evidence>
<evidence type="ECO:0000256" key="1">
    <source>
        <dbReference type="ARBA" id="ARBA00001614"/>
    </source>
</evidence>
<gene>
    <name evidence="13" type="ORF">SAMN06265355_1208</name>
</gene>
<keyword evidence="14" id="KW-1185">Reference proteome</keyword>
<dbReference type="InterPro" id="IPR008183">
    <property type="entry name" value="Aldose_1/G6P_1-epimerase"/>
</dbReference>
<dbReference type="SUPFAM" id="SSF74650">
    <property type="entry name" value="Galactose mutarotase-like"/>
    <property type="match status" value="1"/>
</dbReference>
<dbReference type="PANTHER" id="PTHR10091">
    <property type="entry name" value="ALDOSE-1-EPIMERASE"/>
    <property type="match status" value="1"/>
</dbReference>
<dbReference type="GO" id="GO:0004034">
    <property type="term" value="F:aldose 1-epimerase activity"/>
    <property type="evidence" value="ECO:0007669"/>
    <property type="project" value="UniProtKB-EC"/>
</dbReference>
<dbReference type="Proteomes" id="UP000198420">
    <property type="component" value="Unassembled WGS sequence"/>
</dbReference>
<dbReference type="EC" id="5.1.3.3" evidence="4 8"/>
<evidence type="ECO:0000256" key="3">
    <source>
        <dbReference type="ARBA" id="ARBA00006206"/>
    </source>
</evidence>
<dbReference type="InterPro" id="IPR047215">
    <property type="entry name" value="Galactose_mutarotase-like"/>
</dbReference>
<evidence type="ECO:0000256" key="11">
    <source>
        <dbReference type="PIRSR" id="PIRSR005096-3"/>
    </source>
</evidence>